<keyword evidence="2" id="KW-0808">Transferase</keyword>
<dbReference type="PROSITE" id="PS50011">
    <property type="entry name" value="PROTEIN_KINASE_DOM"/>
    <property type="match status" value="1"/>
</dbReference>
<evidence type="ECO:0000256" key="3">
    <source>
        <dbReference type="ARBA" id="ARBA00022741"/>
    </source>
</evidence>
<gene>
    <name evidence="8" type="ORF">J0M35_15010</name>
</gene>
<evidence type="ECO:0000259" key="7">
    <source>
        <dbReference type="PROSITE" id="PS50011"/>
    </source>
</evidence>
<keyword evidence="6" id="KW-0812">Transmembrane</keyword>
<evidence type="ECO:0000256" key="1">
    <source>
        <dbReference type="ARBA" id="ARBA00012513"/>
    </source>
</evidence>
<dbReference type="GO" id="GO:0005524">
    <property type="term" value="F:ATP binding"/>
    <property type="evidence" value="ECO:0007669"/>
    <property type="project" value="UniProtKB-KW"/>
</dbReference>
<feature type="transmembrane region" description="Helical" evidence="6">
    <location>
        <begin position="321"/>
        <end position="341"/>
    </location>
</feature>
<dbReference type="CDD" id="cd14014">
    <property type="entry name" value="STKc_PknB_like"/>
    <property type="match status" value="1"/>
</dbReference>
<evidence type="ECO:0000313" key="8">
    <source>
        <dbReference type="EMBL" id="MBN8661674.1"/>
    </source>
</evidence>
<dbReference type="PROSITE" id="PS00108">
    <property type="entry name" value="PROTEIN_KINASE_ST"/>
    <property type="match status" value="1"/>
</dbReference>
<keyword evidence="3" id="KW-0547">Nucleotide-binding</keyword>
<keyword evidence="8" id="KW-0723">Serine/threonine-protein kinase</keyword>
<dbReference type="Gene3D" id="3.30.200.20">
    <property type="entry name" value="Phosphorylase Kinase, domain 1"/>
    <property type="match status" value="1"/>
</dbReference>
<dbReference type="InterPro" id="IPR008271">
    <property type="entry name" value="Ser/Thr_kinase_AS"/>
</dbReference>
<evidence type="ECO:0000256" key="2">
    <source>
        <dbReference type="ARBA" id="ARBA00022679"/>
    </source>
</evidence>
<proteinExistence type="predicted"/>
<dbReference type="Gene3D" id="1.10.510.10">
    <property type="entry name" value="Transferase(Phosphotransferase) domain 1"/>
    <property type="match status" value="1"/>
</dbReference>
<dbReference type="SUPFAM" id="SSF56112">
    <property type="entry name" value="Protein kinase-like (PK-like)"/>
    <property type="match status" value="1"/>
</dbReference>
<dbReference type="PANTHER" id="PTHR43289:SF6">
    <property type="entry name" value="SERINE_THREONINE-PROTEIN KINASE NEKL-3"/>
    <property type="match status" value="1"/>
</dbReference>
<evidence type="ECO:0000256" key="4">
    <source>
        <dbReference type="ARBA" id="ARBA00022777"/>
    </source>
</evidence>
<dbReference type="InterPro" id="IPR011009">
    <property type="entry name" value="Kinase-like_dom_sf"/>
</dbReference>
<accession>A0A8J7TMF8</accession>
<dbReference type="EMBL" id="JAFLCK010000023">
    <property type="protein sequence ID" value="MBN8661674.1"/>
    <property type="molecule type" value="Genomic_DNA"/>
</dbReference>
<protein>
    <recommendedName>
        <fullName evidence="1">non-specific serine/threonine protein kinase</fullName>
        <ecNumber evidence="1">2.7.11.1</ecNumber>
    </recommendedName>
</protein>
<comment type="caution">
    <text evidence="8">The sequence shown here is derived from an EMBL/GenBank/DDBJ whole genome shotgun (WGS) entry which is preliminary data.</text>
</comment>
<dbReference type="Pfam" id="PF00069">
    <property type="entry name" value="Pkinase"/>
    <property type="match status" value="1"/>
</dbReference>
<organism evidence="8 9">
    <name type="scientific">Candidatus Obscuribacter phosphatis</name>
    <dbReference type="NCBI Taxonomy" id="1906157"/>
    <lineage>
        <taxon>Bacteria</taxon>
        <taxon>Bacillati</taxon>
        <taxon>Candidatus Melainabacteria</taxon>
        <taxon>Candidatus Obscuribacterales</taxon>
        <taxon>Candidatus Obscuribacteraceae</taxon>
        <taxon>Candidatus Obscuribacter</taxon>
    </lineage>
</organism>
<evidence type="ECO:0000256" key="6">
    <source>
        <dbReference type="SAM" id="Phobius"/>
    </source>
</evidence>
<keyword evidence="5" id="KW-0067">ATP-binding</keyword>
<dbReference type="Proteomes" id="UP000664277">
    <property type="component" value="Unassembled WGS sequence"/>
</dbReference>
<dbReference type="AlphaFoldDB" id="A0A8J7TMF8"/>
<dbReference type="InterPro" id="IPR000719">
    <property type="entry name" value="Prot_kinase_dom"/>
</dbReference>
<dbReference type="EC" id="2.7.11.1" evidence="1"/>
<dbReference type="PANTHER" id="PTHR43289">
    <property type="entry name" value="MITOGEN-ACTIVATED PROTEIN KINASE KINASE KINASE 20-RELATED"/>
    <property type="match status" value="1"/>
</dbReference>
<feature type="domain" description="Protein kinase" evidence="7">
    <location>
        <begin position="18"/>
        <end position="296"/>
    </location>
</feature>
<name>A0A8J7TMF8_9BACT</name>
<dbReference type="GO" id="GO:0004674">
    <property type="term" value="F:protein serine/threonine kinase activity"/>
    <property type="evidence" value="ECO:0007669"/>
    <property type="project" value="UniProtKB-KW"/>
</dbReference>
<keyword evidence="6" id="KW-1133">Transmembrane helix</keyword>
<dbReference type="SMART" id="SM00220">
    <property type="entry name" value="S_TKc"/>
    <property type="match status" value="1"/>
</dbReference>
<reference evidence="8" key="1">
    <citation type="submission" date="2021-02" db="EMBL/GenBank/DDBJ databases">
        <title>Genome-Resolved Metagenomics of a Microbial Community Performing Photosynthetic Biological Nutrient Removal.</title>
        <authorList>
            <person name="Mcdaniel E.A."/>
        </authorList>
    </citation>
    <scope>NUCLEOTIDE SEQUENCE</scope>
    <source>
        <strain evidence="8">UWPOB_OBS1</strain>
    </source>
</reference>
<sequence length="695" mass="78734">MTDSNDRKKLTGLTLDRWEILDRIGEGGMSEVYRARHVIMNKFGAVKFLKADLSQDETAVKRFQQEAMTSGSLAHPNVVQVYDCGASEQGFYLILEFLEGLSLEDLLIERADADEEGIGRLSIDEAIPIFIKVCQGLAHAHSRGIVHRDLKPSNIMILRQNNDVKIVDFGIAKFMMTAGRELNSLTKTGEVFGSPLYMSPEQCRGRQLDGRADIYSLGCLMYEAVTGRKLMAGRNPTEVMLKHVEKKPDLTALESLNHVGAPLLHAIVARCLEKEPESRFADVEELIAALEEVPLTSSSKKTTAARDNQVEQSGFSIMTPLLVLAALVTVLLMGVAVFALWPVPKIPEHQLKLKDPQPLLTYTYRPRLFDARRKKELLEVQPTLDFLRGGVKEPSPENLLKICRLNLNCADIKYADQRYEKAGKDFADVLDDLKKYKDVKIGVDVLDKLDKTVSDGTRLVASERQGNIELSLKANLGAVAAYRAAQRNSQPRDSATDSFNNDMREVLHDAEDALNDVHIEKYGDPIVLNDLLTVFIVHMEDNHELEKARRYLERNLSVEFLQRLADRRRNISSSDLEQDEHANKLEEINKRANLADLYRIAEKFDKEDPYLEPLEYMQNEPQIEKSLLSRLRFRHGLYLLEREKGDYFRQAAAEFERALSGLTGSEKTACASYAYEAKKHYDWFGSLLFRFHNGI</sequence>
<keyword evidence="4 8" id="KW-0418">Kinase</keyword>
<evidence type="ECO:0000256" key="5">
    <source>
        <dbReference type="ARBA" id="ARBA00022840"/>
    </source>
</evidence>
<keyword evidence="6" id="KW-0472">Membrane</keyword>
<evidence type="ECO:0000313" key="9">
    <source>
        <dbReference type="Proteomes" id="UP000664277"/>
    </source>
</evidence>